<dbReference type="InterPro" id="IPR013858">
    <property type="entry name" value="Peptidase_M10B_C"/>
</dbReference>
<dbReference type="Pfam" id="PF00353">
    <property type="entry name" value="HemolysinCabind"/>
    <property type="match status" value="1"/>
</dbReference>
<evidence type="ECO:0000256" key="3">
    <source>
        <dbReference type="ARBA" id="ARBA00004613"/>
    </source>
</evidence>
<protein>
    <submittedName>
        <fullName evidence="10">Hemolysin-type calcium-binding repeat-containing protein</fullName>
    </submittedName>
</protein>
<comment type="cofactor">
    <cofactor evidence="1">
        <name>Ca(2+)</name>
        <dbReference type="ChEBI" id="CHEBI:29108"/>
    </cofactor>
</comment>
<dbReference type="PROSITE" id="PS00330">
    <property type="entry name" value="HEMOLYSIN_CALCIUM"/>
    <property type="match status" value="2"/>
</dbReference>
<dbReference type="PANTHER" id="PTHR38340">
    <property type="entry name" value="S-LAYER PROTEIN"/>
    <property type="match status" value="1"/>
</dbReference>
<evidence type="ECO:0000313" key="10">
    <source>
        <dbReference type="EMBL" id="SEM86621.1"/>
    </source>
</evidence>
<dbReference type="PRINTS" id="PR01488">
    <property type="entry name" value="RTXTOXINA"/>
</dbReference>
<keyword evidence="4" id="KW-0964">Secreted</keyword>
<keyword evidence="5" id="KW-0800">Toxin</keyword>
<dbReference type="InterPro" id="IPR003995">
    <property type="entry name" value="RTX_toxin_determinant-A"/>
</dbReference>
<dbReference type="InterPro" id="IPR018511">
    <property type="entry name" value="Hemolysin-typ_Ca-bd_CS"/>
</dbReference>
<dbReference type="SUPFAM" id="SSF51120">
    <property type="entry name" value="beta-Roll"/>
    <property type="match status" value="1"/>
</dbReference>
<dbReference type="AlphaFoldDB" id="A0A1H8BUP4"/>
<keyword evidence="6" id="KW-0677">Repeat</keyword>
<feature type="domain" description="Peptidase M10 serralysin C-terminal" evidence="9">
    <location>
        <begin position="612"/>
        <end position="723"/>
    </location>
</feature>
<evidence type="ECO:0000256" key="2">
    <source>
        <dbReference type="ARBA" id="ARBA00004370"/>
    </source>
</evidence>
<dbReference type="Proteomes" id="UP000198761">
    <property type="component" value="Unassembled WGS sequence"/>
</dbReference>
<evidence type="ECO:0000256" key="8">
    <source>
        <dbReference type="ARBA" id="ARBA00023136"/>
    </source>
</evidence>
<dbReference type="GO" id="GO:0005615">
    <property type="term" value="C:extracellular space"/>
    <property type="evidence" value="ECO:0007669"/>
    <property type="project" value="InterPro"/>
</dbReference>
<sequence length="733" mass="78159">MPGPSLGTNLHALVDWSTAFPFVDLFRMSRPWYTQSEGAFDTGQADLLELDSAGWVKAFTQDGSPAPFERVATLLFTGGHVPAGTYVLEWEGEGSIDLGLIPGDAIVRRGDHSITFRLEEGDTLQIALTETDPEGVGNYLRNLQLYNRQDADLIAAGQVFAPEFLEKIADFRVLRFMDWMSTNNSKVTEWDDTRPGGSVRETDYDTDAQGASVETMVAVANQVKADAWFNIPHGASDDYIRTFATYVRDHLADGLVARFEFSNEVWNWGFDQTHYAQAQAEALWGAGVEGGWMQWYGMRAAQMAEIVAEVFGTETGTRALNVFATQAGWQGLEGYALDAADFVAAGGTPPRDAPFHIYAIAPYFGGSIGSGDYADLVNDWIAAGESGFAAAIDFLRHGDVPDSLAHIGESIAYHAGVAQALGWQLEAYEGGQHIVDLDGLFGGEQDPEQTAFFVDLVKRPEFQDLYAEYFQIWKDNGGGLMAQFSDFGAGDQYGSWGIWDSAYAEDSPRALAVKAFRDGVAAWWADDRPSETFENGAARVDREGDDVMQGTARGDILVALAGNNSVDGAEGDDLLTAGAGDDGLSGGAGDDVLTARGGADGLLGGKGRDVLNGGDGADVLTGGRGADLLSGGLGADRFIFTETADSAVGAGDSILDFQRGHDQLDISALGGGQALVWRASRAFSGSGVAELRIERPNGDQPLMVQIDENGDGATDLEIMLVGTGGIGIADLLL</sequence>
<evidence type="ECO:0000313" key="11">
    <source>
        <dbReference type="Proteomes" id="UP000198761"/>
    </source>
</evidence>
<dbReference type="PRINTS" id="PR00313">
    <property type="entry name" value="CABNDNGRPT"/>
</dbReference>
<dbReference type="PANTHER" id="PTHR38340:SF1">
    <property type="entry name" value="S-LAYER PROTEIN"/>
    <property type="match status" value="1"/>
</dbReference>
<evidence type="ECO:0000256" key="5">
    <source>
        <dbReference type="ARBA" id="ARBA00022656"/>
    </source>
</evidence>
<evidence type="ECO:0000256" key="1">
    <source>
        <dbReference type="ARBA" id="ARBA00001913"/>
    </source>
</evidence>
<dbReference type="Pfam" id="PF08548">
    <property type="entry name" value="Peptidase_M10_C"/>
    <property type="match status" value="1"/>
</dbReference>
<evidence type="ECO:0000256" key="7">
    <source>
        <dbReference type="ARBA" id="ARBA00023026"/>
    </source>
</evidence>
<accession>A0A1H8BUP4</accession>
<reference evidence="10 11" key="1">
    <citation type="submission" date="2016-10" db="EMBL/GenBank/DDBJ databases">
        <authorList>
            <person name="de Groot N.N."/>
        </authorList>
    </citation>
    <scope>NUCLEOTIDE SEQUENCE [LARGE SCALE GENOMIC DNA]</scope>
    <source>
        <strain evidence="10 11">DSM 3857</strain>
    </source>
</reference>
<gene>
    <name evidence="10" type="ORF">SAMN04488103_102285</name>
</gene>
<dbReference type="Gene3D" id="2.150.10.10">
    <property type="entry name" value="Serralysin-like metalloprotease, C-terminal"/>
    <property type="match status" value="2"/>
</dbReference>
<dbReference type="RefSeq" id="WP_091297989.1">
    <property type="nucleotide sequence ID" value="NZ_FOCE01000002.1"/>
</dbReference>
<comment type="subcellular location">
    <subcellularLocation>
        <location evidence="2">Membrane</location>
    </subcellularLocation>
    <subcellularLocation>
        <location evidence="3">Secreted</location>
    </subcellularLocation>
</comment>
<keyword evidence="11" id="KW-1185">Reference proteome</keyword>
<evidence type="ECO:0000256" key="6">
    <source>
        <dbReference type="ARBA" id="ARBA00022737"/>
    </source>
</evidence>
<keyword evidence="7" id="KW-0843">Virulence</keyword>
<dbReference type="EMBL" id="FOCE01000002">
    <property type="protein sequence ID" value="SEM86621.1"/>
    <property type="molecule type" value="Genomic_DNA"/>
</dbReference>
<proteinExistence type="predicted"/>
<evidence type="ECO:0000259" key="9">
    <source>
        <dbReference type="Pfam" id="PF08548"/>
    </source>
</evidence>
<evidence type="ECO:0000256" key="4">
    <source>
        <dbReference type="ARBA" id="ARBA00022525"/>
    </source>
</evidence>
<dbReference type="GO" id="GO:0016020">
    <property type="term" value="C:membrane"/>
    <property type="evidence" value="ECO:0007669"/>
    <property type="project" value="UniProtKB-SubCell"/>
</dbReference>
<dbReference type="STRING" id="933059.SAMN04488103_102285"/>
<organism evidence="10 11">
    <name type="scientific">Gemmobacter aquatilis</name>
    <dbReference type="NCBI Taxonomy" id="933059"/>
    <lineage>
        <taxon>Bacteria</taxon>
        <taxon>Pseudomonadati</taxon>
        <taxon>Pseudomonadota</taxon>
        <taxon>Alphaproteobacteria</taxon>
        <taxon>Rhodobacterales</taxon>
        <taxon>Paracoccaceae</taxon>
        <taxon>Gemmobacter</taxon>
    </lineage>
</organism>
<dbReference type="GO" id="GO:0090729">
    <property type="term" value="F:toxin activity"/>
    <property type="evidence" value="ECO:0007669"/>
    <property type="project" value="UniProtKB-KW"/>
</dbReference>
<dbReference type="InterPro" id="IPR050557">
    <property type="entry name" value="RTX_toxin/Mannuronan_C5-epim"/>
</dbReference>
<dbReference type="GO" id="GO:0005509">
    <property type="term" value="F:calcium ion binding"/>
    <property type="evidence" value="ECO:0007669"/>
    <property type="project" value="InterPro"/>
</dbReference>
<keyword evidence="8" id="KW-0472">Membrane</keyword>
<name>A0A1H8BUP4_9RHOB</name>
<dbReference type="InterPro" id="IPR011049">
    <property type="entry name" value="Serralysin-like_metalloprot_C"/>
</dbReference>
<dbReference type="OrthoDB" id="7783360at2"/>
<dbReference type="InterPro" id="IPR001343">
    <property type="entry name" value="Hemolysn_Ca-bd"/>
</dbReference>